<feature type="compositionally biased region" description="Acidic residues" evidence="5">
    <location>
        <begin position="53"/>
        <end position="75"/>
    </location>
</feature>
<keyword evidence="4" id="KW-0482">Metalloprotease</keyword>
<feature type="compositionally biased region" description="Basic and acidic residues" evidence="5">
    <location>
        <begin position="625"/>
        <end position="634"/>
    </location>
</feature>
<feature type="compositionally biased region" description="Low complexity" evidence="5">
    <location>
        <begin position="638"/>
        <end position="653"/>
    </location>
</feature>
<accession>A0A7S4V2H1</accession>
<evidence type="ECO:0000256" key="1">
    <source>
        <dbReference type="ARBA" id="ARBA00001947"/>
    </source>
</evidence>
<feature type="compositionally biased region" description="Acidic residues" evidence="5">
    <location>
        <begin position="37"/>
        <end position="46"/>
    </location>
</feature>
<feature type="compositionally biased region" description="Low complexity" evidence="5">
    <location>
        <begin position="687"/>
        <end position="703"/>
    </location>
</feature>
<dbReference type="GO" id="GO:0008237">
    <property type="term" value="F:metallopeptidase activity"/>
    <property type="evidence" value="ECO:0007669"/>
    <property type="project" value="UniProtKB-KW"/>
</dbReference>
<proteinExistence type="predicted"/>
<feature type="compositionally biased region" description="Low complexity" evidence="5">
    <location>
        <begin position="942"/>
        <end position="986"/>
    </location>
</feature>
<dbReference type="InterPro" id="IPR006623">
    <property type="entry name" value="THEG"/>
</dbReference>
<feature type="compositionally biased region" description="Basic and acidic residues" evidence="5">
    <location>
        <begin position="530"/>
        <end position="539"/>
    </location>
</feature>
<feature type="region of interest" description="Disordered" evidence="5">
    <location>
        <begin position="530"/>
        <end position="914"/>
    </location>
</feature>
<feature type="compositionally biased region" description="Basic and acidic residues" evidence="5">
    <location>
        <begin position="556"/>
        <end position="566"/>
    </location>
</feature>
<feature type="compositionally biased region" description="Pro residues" evidence="5">
    <location>
        <begin position="748"/>
        <end position="758"/>
    </location>
</feature>
<dbReference type="GO" id="GO:0006508">
    <property type="term" value="P:proteolysis"/>
    <property type="evidence" value="ECO:0007669"/>
    <property type="project" value="UniProtKB-KW"/>
</dbReference>
<keyword evidence="3" id="KW-0378">Hydrolase</keyword>
<feature type="compositionally biased region" description="Low complexity" evidence="5">
    <location>
        <begin position="903"/>
        <end position="912"/>
    </location>
</feature>
<keyword evidence="2" id="KW-0645">Protease</keyword>
<feature type="region of interest" description="Disordered" evidence="5">
    <location>
        <begin position="1"/>
        <end position="20"/>
    </location>
</feature>
<dbReference type="AlphaFoldDB" id="A0A7S4V2H1"/>
<evidence type="ECO:0000256" key="4">
    <source>
        <dbReference type="ARBA" id="ARBA00023049"/>
    </source>
</evidence>
<dbReference type="SMART" id="SM00705">
    <property type="entry name" value="THEG"/>
    <property type="match status" value="4"/>
</dbReference>
<evidence type="ECO:0000256" key="2">
    <source>
        <dbReference type="ARBA" id="ARBA00022670"/>
    </source>
</evidence>
<protein>
    <submittedName>
        <fullName evidence="6">Uncharacterized protein</fullName>
    </submittedName>
</protein>
<feature type="compositionally biased region" description="Low complexity" evidence="5">
    <location>
        <begin position="615"/>
        <end position="624"/>
    </location>
</feature>
<dbReference type="SMART" id="SM01154">
    <property type="entry name" value="DUF1704"/>
    <property type="match status" value="1"/>
</dbReference>
<reference evidence="6" key="1">
    <citation type="submission" date="2021-01" db="EMBL/GenBank/DDBJ databases">
        <authorList>
            <person name="Corre E."/>
            <person name="Pelletier E."/>
            <person name="Niang G."/>
            <person name="Scheremetjew M."/>
            <person name="Finn R."/>
            <person name="Kale V."/>
            <person name="Holt S."/>
            <person name="Cochrane G."/>
            <person name="Meng A."/>
            <person name="Brown T."/>
            <person name="Cohen L."/>
        </authorList>
    </citation>
    <scope>NUCLEOTIDE SEQUENCE</scope>
    <source>
        <strain evidence="6">CCMP3105</strain>
    </source>
</reference>
<dbReference type="Pfam" id="PF08014">
    <property type="entry name" value="MATCAP"/>
    <property type="match status" value="1"/>
</dbReference>
<evidence type="ECO:0000256" key="3">
    <source>
        <dbReference type="ARBA" id="ARBA00022801"/>
    </source>
</evidence>
<dbReference type="PANTHER" id="PTHR31817">
    <property type="match status" value="1"/>
</dbReference>
<evidence type="ECO:0000313" key="6">
    <source>
        <dbReference type="EMBL" id="CAE4585944.1"/>
    </source>
</evidence>
<feature type="compositionally biased region" description="Pro residues" evidence="5">
    <location>
        <begin position="890"/>
        <end position="901"/>
    </location>
</feature>
<dbReference type="EMBL" id="HBNR01031647">
    <property type="protein sequence ID" value="CAE4585944.1"/>
    <property type="molecule type" value="Transcribed_RNA"/>
</dbReference>
<name>A0A7S4V2H1_9DINO</name>
<gene>
    <name evidence="6" type="ORF">AMON00008_LOCUS21647</name>
</gene>
<dbReference type="InterPro" id="IPR012548">
    <property type="entry name" value="MATCAP"/>
</dbReference>
<sequence length="1023" mass="110721">MQGGEALSGVADTFGEGDVLDDEEDCACCVEETEAEDVGCYDEEDLLVAPAEGEAEEGAEEEDDDEGPIATEVEEEHQPGDGTEPQESARPSKRRRRAPSSKARTAPAGTRLEELARPRQPRAEPSAESPKPAVQVPEKKPQTTRPSLLLRLRPTNLQEAMEAFFQSGFSEAPRFTYSFDEEYVSKHFQENSHVCFELLPEAKRILQRVQDEYGGPEAFMQRLYGEEKISAEDLRDIVATYLQEHNVEDKVEIRIVDNMLAAANVVKPSPDEKYVVNIARGSISKTMVQGICDHEVGTHLLRMMNDEYQVWHGRRDRYRLLNPWTTEEGFATLNTYITMPCKLLYPQALRYFAVCRGAQVGFVELFHELRQHVSDPKRCWQMCCRIKRGMIDTSQPGAFYMDQAYFKGAVEILRHVNEIDFGRLYAGQIALQDLDKVYFLLRKEVVRLPRFLNSAEKLKTYLAHCRRLIRENQIEAAVERVCKPVFIRAAKEFFKQKPKAELRATIAIGAPGLQQGPDGERTRQPARALDLSRLEDLARPRPAVPAETPEGPGEAVAKRRDCDLSRLAELAMPRPAQRAESEEPSGGRGASRAPDLARIGDLSRPRLLQLSSGPAAEAAEAASSQRREFSRARMLELAIPRPRAPNEAAAADAPVPPKTAPSQKQRAVPRRGASAPPAEGATRPPASADAGSSEDGSSLLETTGGALPTADSAGESGDEEAGQEAAKLRSHRKARRGRRRSRSKAAPECPPPPPPPPERPLHGSRPAAPAAPRKVCEEDASGQPCQCGPMAGGRRRRRSKLRLLALVQEKQARMEEQADTGESFLETSPRDVSPTADAREDADEAAKFQDDGPAAAPAARRVFLGLPPTPECSSSSAPGGGSRAHGIPSRPEPLQPQPEPPGRAAAAAARRAQSLGAVVRPAGGEVPAAADAVWRPLGGGAPAPLLSGPSAAGAAGQRAAGGEADPSPGAPVARRPRAASSLPRPSAILPRAAMAAMATMATGNSGPAWKAVPIRTMQLQLAV</sequence>
<comment type="cofactor">
    <cofactor evidence="1">
        <name>Zn(2+)</name>
        <dbReference type="ChEBI" id="CHEBI:29105"/>
    </cofactor>
</comment>
<feature type="compositionally biased region" description="Basic residues" evidence="5">
    <location>
        <begin position="728"/>
        <end position="743"/>
    </location>
</feature>
<evidence type="ECO:0000256" key="5">
    <source>
        <dbReference type="SAM" id="MobiDB-lite"/>
    </source>
</evidence>
<organism evidence="6">
    <name type="scientific">Alexandrium monilatum</name>
    <dbReference type="NCBI Taxonomy" id="311494"/>
    <lineage>
        <taxon>Eukaryota</taxon>
        <taxon>Sar</taxon>
        <taxon>Alveolata</taxon>
        <taxon>Dinophyceae</taxon>
        <taxon>Gonyaulacales</taxon>
        <taxon>Pyrocystaceae</taxon>
        <taxon>Alexandrium</taxon>
    </lineage>
</organism>
<feature type="region of interest" description="Disordered" evidence="5">
    <location>
        <begin position="37"/>
        <end position="145"/>
    </location>
</feature>
<feature type="region of interest" description="Disordered" evidence="5">
    <location>
        <begin position="935"/>
        <end position="986"/>
    </location>
</feature>
<dbReference type="PANTHER" id="PTHR31817:SF0">
    <property type="entry name" value="CHROMOSOME UNDETERMINED SCAFFOLD_67, WHOLE GENOME SHOTGUN SEQUENCE"/>
    <property type="match status" value="1"/>
</dbReference>